<dbReference type="RefSeq" id="WP_316415778.1">
    <property type="nucleotide sequence ID" value="NZ_AP027080.1"/>
</dbReference>
<proteinExistence type="predicted"/>
<evidence type="ECO:0000313" key="1">
    <source>
        <dbReference type="EMBL" id="BDU72864.1"/>
    </source>
</evidence>
<evidence type="ECO:0008006" key="3">
    <source>
        <dbReference type="Google" id="ProtNLM"/>
    </source>
</evidence>
<dbReference type="InterPro" id="IPR031325">
    <property type="entry name" value="RHS_repeat"/>
</dbReference>
<dbReference type="Pfam" id="PF05593">
    <property type="entry name" value="RHS_repeat"/>
    <property type="match status" value="1"/>
</dbReference>
<evidence type="ECO:0000313" key="2">
    <source>
        <dbReference type="Proteomes" id="UP001238179"/>
    </source>
</evidence>
<gene>
    <name evidence="1" type="ORF">METEAL_20380</name>
</gene>
<protein>
    <recommendedName>
        <fullName evidence="3">RHS repeat protein</fullName>
    </recommendedName>
</protein>
<dbReference type="Gene3D" id="2.180.10.10">
    <property type="entry name" value="RHS repeat-associated core"/>
    <property type="match status" value="1"/>
</dbReference>
<dbReference type="InterPro" id="IPR006530">
    <property type="entry name" value="YD"/>
</dbReference>
<name>A0AA48GKG6_9BACT</name>
<dbReference type="EMBL" id="AP027080">
    <property type="protein sequence ID" value="BDU72864.1"/>
    <property type="molecule type" value="Genomic_DNA"/>
</dbReference>
<reference evidence="2" key="1">
    <citation type="journal article" date="2023" name="Int. J. Syst. Evol. Microbiol.">
        <title>Mesoterricola silvestris gen. nov., sp. nov., Mesoterricola sediminis sp. nov., Geothrix oryzae sp. nov., Geothrix edaphica sp. nov., Geothrix rubra sp. nov., and Geothrix limicola sp. nov., six novel members of Acidobacteriota isolated from soils.</title>
        <authorList>
            <person name="Itoh H."/>
            <person name="Sugisawa Y."/>
            <person name="Mise K."/>
            <person name="Xu Z."/>
            <person name="Kuniyasu M."/>
            <person name="Ushijima N."/>
            <person name="Kawano K."/>
            <person name="Kobayashi E."/>
            <person name="Shiratori Y."/>
            <person name="Masuda Y."/>
            <person name="Senoo K."/>
        </authorList>
    </citation>
    <scope>NUCLEOTIDE SEQUENCE [LARGE SCALE GENOMIC DNA]</scope>
    <source>
        <strain evidence="2">W79</strain>
    </source>
</reference>
<accession>A0AA48GKG6</accession>
<organism evidence="1 2">
    <name type="scientific">Mesoterricola silvestris</name>
    <dbReference type="NCBI Taxonomy" id="2927979"/>
    <lineage>
        <taxon>Bacteria</taxon>
        <taxon>Pseudomonadati</taxon>
        <taxon>Acidobacteriota</taxon>
        <taxon>Holophagae</taxon>
        <taxon>Holophagales</taxon>
        <taxon>Holophagaceae</taxon>
        <taxon>Mesoterricola</taxon>
    </lineage>
</organism>
<dbReference type="NCBIfam" id="TIGR01643">
    <property type="entry name" value="YD_repeat_2x"/>
    <property type="match status" value="1"/>
</dbReference>
<dbReference type="KEGG" id="msil:METEAL_20380"/>
<dbReference type="Proteomes" id="UP001238179">
    <property type="component" value="Chromosome"/>
</dbReference>
<dbReference type="AlphaFoldDB" id="A0AA48GKG6"/>
<keyword evidence="2" id="KW-1185">Reference proteome</keyword>
<sequence>MLPNLTRQTTVTVPGESVCKKWGAINPDTGERACLQWQTSPPTTTVTVALYRGSSLTYDSRGRADTSIDPAGLTTVTAYPASAGFKKVVTVAGTRTTQFLHDAAGRLKAVTDALGQVAAYGYDASNRLVSVSQSDI</sequence>